<dbReference type="Pfam" id="PF03466">
    <property type="entry name" value="LysR_substrate"/>
    <property type="match status" value="1"/>
</dbReference>
<dbReference type="STRING" id="1296565.SAMN05660657_05205"/>
<dbReference type="GO" id="GO:0032993">
    <property type="term" value="C:protein-DNA complex"/>
    <property type="evidence" value="ECO:0007669"/>
    <property type="project" value="TreeGrafter"/>
</dbReference>
<dbReference type="Gene3D" id="1.10.10.10">
    <property type="entry name" value="Winged helix-like DNA-binding domain superfamily/Winged helix DNA-binding domain"/>
    <property type="match status" value="1"/>
</dbReference>
<evidence type="ECO:0000259" key="5">
    <source>
        <dbReference type="PROSITE" id="PS50931"/>
    </source>
</evidence>
<protein>
    <submittedName>
        <fullName evidence="6">DNA-binding transcriptional regulator, LysR family</fullName>
    </submittedName>
</protein>
<evidence type="ECO:0000313" key="6">
    <source>
        <dbReference type="EMBL" id="SFU05762.1"/>
    </source>
</evidence>
<feature type="domain" description="HTH lysR-type" evidence="5">
    <location>
        <begin position="9"/>
        <end position="66"/>
    </location>
</feature>
<dbReference type="PANTHER" id="PTHR30346:SF0">
    <property type="entry name" value="HCA OPERON TRANSCRIPTIONAL ACTIVATOR HCAR"/>
    <property type="match status" value="1"/>
</dbReference>
<keyword evidence="4" id="KW-0804">Transcription</keyword>
<dbReference type="InterPro" id="IPR036390">
    <property type="entry name" value="WH_DNA-bd_sf"/>
</dbReference>
<evidence type="ECO:0000313" key="7">
    <source>
        <dbReference type="Proteomes" id="UP000199546"/>
    </source>
</evidence>
<dbReference type="PANTHER" id="PTHR30346">
    <property type="entry name" value="TRANSCRIPTIONAL DUAL REGULATOR HCAR-RELATED"/>
    <property type="match status" value="1"/>
</dbReference>
<dbReference type="Gene3D" id="3.40.190.10">
    <property type="entry name" value="Periplasmic binding protein-like II"/>
    <property type="match status" value="2"/>
</dbReference>
<evidence type="ECO:0000256" key="1">
    <source>
        <dbReference type="ARBA" id="ARBA00009437"/>
    </source>
</evidence>
<comment type="similarity">
    <text evidence="1">Belongs to the LysR transcriptional regulatory family.</text>
</comment>
<dbReference type="GO" id="GO:0003700">
    <property type="term" value="F:DNA-binding transcription factor activity"/>
    <property type="evidence" value="ECO:0007669"/>
    <property type="project" value="InterPro"/>
</dbReference>
<dbReference type="OrthoDB" id="9789529at2"/>
<dbReference type="PRINTS" id="PR00039">
    <property type="entry name" value="HTHLYSR"/>
</dbReference>
<sequence>MSTPSPRATLRQLEYALAVADDGTMAGAAGRLNVSQSAVSLAVADLERALGVQLFTRRKARGVAPTAAGLAMLPEIRSLLAQAGDLHSMARNLGQGVGGTLVLGCYTTLTPYLVPRVLSGFPRRHSSVVIDLFEGSVEQVHERLLDGRCEVALMYETGILPEVATTPLHTLRPCVIVPADHRLARSDDPIRLVELRDEPMVMPDMPPSEDLFREILGSAGVQPRVAMTTTTAESVRSLVACGVGYSMVLHRPGPTTYAGLPLAYLEIADDVRGVDIVLAHARSARLTRRAHAFADFCREGLTPSA</sequence>
<proteinExistence type="inferred from homology"/>
<dbReference type="PROSITE" id="PS50931">
    <property type="entry name" value="HTH_LYSR"/>
    <property type="match status" value="1"/>
</dbReference>
<dbReference type="EMBL" id="FPBA01000031">
    <property type="protein sequence ID" value="SFU05762.1"/>
    <property type="molecule type" value="Genomic_DNA"/>
</dbReference>
<reference evidence="7" key="1">
    <citation type="submission" date="2016-10" db="EMBL/GenBank/DDBJ databases">
        <authorList>
            <person name="Varghese N."/>
            <person name="Submissions S."/>
        </authorList>
    </citation>
    <scope>NUCLEOTIDE SEQUENCE [LARGE SCALE GENOMIC DNA]</scope>
    <source>
        <strain evidence="7">DSM 46136</strain>
    </source>
</reference>
<name>A0A1I7D255_9ACTN</name>
<dbReference type="GO" id="GO:0003677">
    <property type="term" value="F:DNA binding"/>
    <property type="evidence" value="ECO:0007669"/>
    <property type="project" value="UniProtKB-KW"/>
</dbReference>
<dbReference type="InterPro" id="IPR000847">
    <property type="entry name" value="LysR_HTH_N"/>
</dbReference>
<organism evidence="6 7">
    <name type="scientific">Geodermatophilus amargosae</name>
    <dbReference type="NCBI Taxonomy" id="1296565"/>
    <lineage>
        <taxon>Bacteria</taxon>
        <taxon>Bacillati</taxon>
        <taxon>Actinomycetota</taxon>
        <taxon>Actinomycetes</taxon>
        <taxon>Geodermatophilales</taxon>
        <taxon>Geodermatophilaceae</taxon>
        <taxon>Geodermatophilus</taxon>
    </lineage>
</organism>
<dbReference type="RefSeq" id="WP_093584233.1">
    <property type="nucleotide sequence ID" value="NZ_FPBA01000031.1"/>
</dbReference>
<gene>
    <name evidence="6" type="ORF">SAMN05660657_05205</name>
</gene>
<evidence type="ECO:0000256" key="2">
    <source>
        <dbReference type="ARBA" id="ARBA00023015"/>
    </source>
</evidence>
<dbReference type="Pfam" id="PF00126">
    <property type="entry name" value="HTH_1"/>
    <property type="match status" value="1"/>
</dbReference>
<keyword evidence="3 6" id="KW-0238">DNA-binding</keyword>
<keyword evidence="2" id="KW-0805">Transcription regulation</keyword>
<evidence type="ECO:0000256" key="3">
    <source>
        <dbReference type="ARBA" id="ARBA00023125"/>
    </source>
</evidence>
<dbReference type="AlphaFoldDB" id="A0A1I7D255"/>
<dbReference type="SUPFAM" id="SSF46785">
    <property type="entry name" value="Winged helix' DNA-binding domain"/>
    <property type="match status" value="1"/>
</dbReference>
<dbReference type="InterPro" id="IPR005119">
    <property type="entry name" value="LysR_subst-bd"/>
</dbReference>
<dbReference type="SUPFAM" id="SSF53850">
    <property type="entry name" value="Periplasmic binding protein-like II"/>
    <property type="match status" value="1"/>
</dbReference>
<dbReference type="Proteomes" id="UP000199546">
    <property type="component" value="Unassembled WGS sequence"/>
</dbReference>
<accession>A0A1I7D255</accession>
<evidence type="ECO:0000256" key="4">
    <source>
        <dbReference type="ARBA" id="ARBA00023163"/>
    </source>
</evidence>
<dbReference type="InterPro" id="IPR036388">
    <property type="entry name" value="WH-like_DNA-bd_sf"/>
</dbReference>
<keyword evidence="7" id="KW-1185">Reference proteome</keyword>